<protein>
    <recommendedName>
        <fullName evidence="2">Aminotransferase-like plant mobile domain-containing protein</fullName>
    </recommendedName>
</protein>
<evidence type="ECO:0008006" key="2">
    <source>
        <dbReference type="Google" id="ProtNLM"/>
    </source>
</evidence>
<organism evidence="1">
    <name type="scientific">Fagus sylvatica</name>
    <name type="common">Beechnut</name>
    <dbReference type="NCBI Taxonomy" id="28930"/>
    <lineage>
        <taxon>Eukaryota</taxon>
        <taxon>Viridiplantae</taxon>
        <taxon>Streptophyta</taxon>
        <taxon>Embryophyta</taxon>
        <taxon>Tracheophyta</taxon>
        <taxon>Spermatophyta</taxon>
        <taxon>Magnoliopsida</taxon>
        <taxon>eudicotyledons</taxon>
        <taxon>Gunneridae</taxon>
        <taxon>Pentapetalae</taxon>
        <taxon>rosids</taxon>
        <taxon>fabids</taxon>
        <taxon>Fagales</taxon>
        <taxon>Fagaceae</taxon>
        <taxon>Fagus</taxon>
    </lineage>
</organism>
<evidence type="ECO:0000313" key="1">
    <source>
        <dbReference type="EMBL" id="SPD02893.1"/>
    </source>
</evidence>
<gene>
    <name evidence="1" type="ORF">FSB_LOCUS30775</name>
</gene>
<reference evidence="1" key="1">
    <citation type="submission" date="2018-02" db="EMBL/GenBank/DDBJ databases">
        <authorList>
            <person name="Cohen D.B."/>
            <person name="Kent A.D."/>
        </authorList>
    </citation>
    <scope>NUCLEOTIDE SEQUENCE</scope>
</reference>
<sequence length="278" mass="30661">MATTDVNTPASNPQPRTRIRHNCIVTKLMEVNASLSNQCKKQLRTTPFGWLLNLHCNIEASGRMLEVMLATWNTDKRAFKVGDKFIPFTLYDVALILGLPVTGESIDCSAVRACSDAMGATGIRGQPAKKKAKVVMVDLASSPSKRVKRGRPAKNEGETAMLDLASSPSKGAMVDLWVDAHFLYQPTADDEAVLADLRRKRSLATKLVTRSRGVDSDEVAISTETYEIMDREVSSLLGDQDPEGSSRWISTAVDCQRIRQRILLELYYQSLLAKAVES</sequence>
<dbReference type="EMBL" id="OIVN01002347">
    <property type="protein sequence ID" value="SPD02893.1"/>
    <property type="molecule type" value="Genomic_DNA"/>
</dbReference>
<accession>A0A2N9GTQ7</accession>
<proteinExistence type="predicted"/>
<dbReference type="AlphaFoldDB" id="A0A2N9GTQ7"/>
<name>A0A2N9GTQ7_FAGSY</name>